<dbReference type="AlphaFoldDB" id="A0A4V2K6B5"/>
<sequence>MPNADRITAAGLEWECPPLAVFIDDVSGNSSKQWNVHYSCYISNCGLPRAEIEKSRNIQFVSTSPNASPMEIISAVCDDIRYGSTPLKVWDVRRQRCILVRLWILFLPGDNPMQAELCSHIGLKGNHFCRCCHVGGDQKYKVSDEGYASLLKAGQARCAAETRSAVLQQLIQATHAAAQKPLREAITSTGTKDSLALPTINRLIALGKILRKSNTDRKAFTPEEVNRELSAELLRNKHVTMVNPLLDMKGLEVHRDTPVEPLHTHLLGIVKYFWAQTVWVLEKQGNFVTFQARLHSLAKSGLNIPNILADYMCRYRGALIGKHFKTISQVMSFAVCGLVDDNLQNAWLAVGSLTVLLWETDIESMPKYQEQLRKSIDNVLDHAVVLSPGLLTEKNKLHILLHIPEHIARHGPSLLFSTERYESFNHIFRLSSIHSNRQAPSRDIASSFANQDRCRHMVTGGYWCDKASGQWVCASKHVRDHIGTNSIDAKLLGVPINHPPIPGRMTLAPPSSPTANSTSRRQPTRLSWSNTTSVQIEPLLALPNGVEGPWHSANSVVTLNGDSAALGTELPSISAAPPALRFASVVELLPAEDPNSQNSLVIVRESILQPKLHPKLQMPVVKHSGPLRVLLPRDIICIINVQHDCSRAECTSDGKQTIRQEREDTSQSRPVVSHKTIPLYVLNMQALHNHRWIRLALPNHLKAEPISFPNCDALHRHATVSLRDTKLQK</sequence>
<gene>
    <name evidence="2" type="ORF">BD310DRAFT_791607</name>
</gene>
<reference evidence="2 3" key="1">
    <citation type="submission" date="2019-01" db="EMBL/GenBank/DDBJ databases">
        <title>Draft genome sequences of three monokaryotic isolates of the white-rot basidiomycete fungus Dichomitus squalens.</title>
        <authorList>
            <consortium name="DOE Joint Genome Institute"/>
            <person name="Lopez S.C."/>
            <person name="Andreopoulos B."/>
            <person name="Pangilinan J."/>
            <person name="Lipzen A."/>
            <person name="Riley R."/>
            <person name="Ahrendt S."/>
            <person name="Ng V."/>
            <person name="Barry K."/>
            <person name="Daum C."/>
            <person name="Grigoriev I.V."/>
            <person name="Hilden K.S."/>
            <person name="Makela M.R."/>
            <person name="de Vries R.P."/>
        </authorList>
    </citation>
    <scope>NUCLEOTIDE SEQUENCE [LARGE SCALE GENOMIC DNA]</scope>
    <source>
        <strain evidence="2 3">CBS 464.89</strain>
    </source>
</reference>
<organism evidence="2 3">
    <name type="scientific">Dichomitus squalens</name>
    <dbReference type="NCBI Taxonomy" id="114155"/>
    <lineage>
        <taxon>Eukaryota</taxon>
        <taxon>Fungi</taxon>
        <taxon>Dikarya</taxon>
        <taxon>Basidiomycota</taxon>
        <taxon>Agaricomycotina</taxon>
        <taxon>Agaricomycetes</taxon>
        <taxon>Polyporales</taxon>
        <taxon>Polyporaceae</taxon>
        <taxon>Dichomitus</taxon>
    </lineage>
</organism>
<feature type="non-terminal residue" evidence="2">
    <location>
        <position position="729"/>
    </location>
</feature>
<accession>A0A4V2K6B5</accession>
<evidence type="ECO:0000313" key="2">
    <source>
        <dbReference type="EMBL" id="TBU51623.1"/>
    </source>
</evidence>
<feature type="region of interest" description="Disordered" evidence="1">
    <location>
        <begin position="502"/>
        <end position="528"/>
    </location>
</feature>
<dbReference type="Proteomes" id="UP000292082">
    <property type="component" value="Unassembled WGS sequence"/>
</dbReference>
<evidence type="ECO:0000256" key="1">
    <source>
        <dbReference type="SAM" id="MobiDB-lite"/>
    </source>
</evidence>
<evidence type="ECO:0000313" key="3">
    <source>
        <dbReference type="Proteomes" id="UP000292082"/>
    </source>
</evidence>
<protein>
    <submittedName>
        <fullName evidence="2">Uncharacterized protein</fullName>
    </submittedName>
</protein>
<dbReference type="PANTHER" id="PTHR31912">
    <property type="entry name" value="IP13529P"/>
    <property type="match status" value="1"/>
</dbReference>
<keyword evidence="3" id="KW-1185">Reference proteome</keyword>
<dbReference type="PANTHER" id="PTHR31912:SF34">
    <property type="entry name" value="NOTOCHORD-RELATED PROTEIN"/>
    <property type="match status" value="1"/>
</dbReference>
<name>A0A4V2K6B5_9APHY</name>
<dbReference type="EMBL" id="ML145301">
    <property type="protein sequence ID" value="TBU51623.1"/>
    <property type="molecule type" value="Genomic_DNA"/>
</dbReference>
<dbReference type="STRING" id="114155.A0A4V2K6B5"/>
<proteinExistence type="predicted"/>